<dbReference type="GO" id="GO:0003676">
    <property type="term" value="F:nucleic acid binding"/>
    <property type="evidence" value="ECO:0007669"/>
    <property type="project" value="InterPro"/>
</dbReference>
<dbReference type="Pfam" id="PF13456">
    <property type="entry name" value="RVT_3"/>
    <property type="match status" value="1"/>
</dbReference>
<dbReference type="CDD" id="cd06222">
    <property type="entry name" value="RNase_H_like"/>
    <property type="match status" value="1"/>
</dbReference>
<evidence type="ECO:0000313" key="3">
    <source>
        <dbReference type="Proteomes" id="UP000242715"/>
    </source>
</evidence>
<organism evidence="2 3">
    <name type="scientific">Trifolium subterraneum</name>
    <name type="common">Subterranean clover</name>
    <dbReference type="NCBI Taxonomy" id="3900"/>
    <lineage>
        <taxon>Eukaryota</taxon>
        <taxon>Viridiplantae</taxon>
        <taxon>Streptophyta</taxon>
        <taxon>Embryophyta</taxon>
        <taxon>Tracheophyta</taxon>
        <taxon>Spermatophyta</taxon>
        <taxon>Magnoliopsida</taxon>
        <taxon>eudicotyledons</taxon>
        <taxon>Gunneridae</taxon>
        <taxon>Pentapetalae</taxon>
        <taxon>rosids</taxon>
        <taxon>fabids</taxon>
        <taxon>Fabales</taxon>
        <taxon>Fabaceae</taxon>
        <taxon>Papilionoideae</taxon>
        <taxon>50 kb inversion clade</taxon>
        <taxon>NPAAA clade</taxon>
        <taxon>Hologalegina</taxon>
        <taxon>IRL clade</taxon>
        <taxon>Trifolieae</taxon>
        <taxon>Trifolium</taxon>
    </lineage>
</organism>
<dbReference type="InterPro" id="IPR002156">
    <property type="entry name" value="RNaseH_domain"/>
</dbReference>
<proteinExistence type="predicted"/>
<evidence type="ECO:0000313" key="2">
    <source>
        <dbReference type="EMBL" id="GAU28214.1"/>
    </source>
</evidence>
<dbReference type="InterPro" id="IPR036397">
    <property type="entry name" value="RNaseH_sf"/>
</dbReference>
<protein>
    <recommendedName>
        <fullName evidence="1">RNase H type-1 domain-containing protein</fullName>
    </recommendedName>
</protein>
<name>A0A2Z6M733_TRISU</name>
<dbReference type="InterPro" id="IPR053151">
    <property type="entry name" value="RNase_H-like"/>
</dbReference>
<dbReference type="AlphaFoldDB" id="A0A2Z6M733"/>
<dbReference type="EMBL" id="DF973370">
    <property type="protein sequence ID" value="GAU28214.1"/>
    <property type="molecule type" value="Genomic_DNA"/>
</dbReference>
<reference evidence="3" key="1">
    <citation type="journal article" date="2017" name="Front. Plant Sci.">
        <title>Climate Clever Clovers: New Paradigm to Reduce the Environmental Footprint of Ruminants by Breeding Low Methanogenic Forages Utilizing Haplotype Variation.</title>
        <authorList>
            <person name="Kaur P."/>
            <person name="Appels R."/>
            <person name="Bayer P.E."/>
            <person name="Keeble-Gagnere G."/>
            <person name="Wang J."/>
            <person name="Hirakawa H."/>
            <person name="Shirasawa K."/>
            <person name="Vercoe P."/>
            <person name="Stefanova K."/>
            <person name="Durmic Z."/>
            <person name="Nichols P."/>
            <person name="Revell C."/>
            <person name="Isobe S.N."/>
            <person name="Edwards D."/>
            <person name="Erskine W."/>
        </authorList>
    </citation>
    <scope>NUCLEOTIDE SEQUENCE [LARGE SCALE GENOMIC DNA]</scope>
    <source>
        <strain evidence="3">cv. Daliak</strain>
    </source>
</reference>
<dbReference type="InterPro" id="IPR044730">
    <property type="entry name" value="RNase_H-like_dom_plant"/>
</dbReference>
<keyword evidence="3" id="KW-1185">Reference proteome</keyword>
<gene>
    <name evidence="2" type="ORF">TSUD_118210</name>
</gene>
<dbReference type="Proteomes" id="UP000242715">
    <property type="component" value="Unassembled WGS sequence"/>
</dbReference>
<sequence>MVACWHLWTWRNKSIFEEGFQRPHEPTFATLKVAKEIEGCSQDTRSNQKSDTIYIGWKIPQEGWIKLNCDGSQNDRVGLAGCGGLLRDSNGKWIKGYSRKIGSCDALHAEMWGMYLGMNLAWSQGIIHLHVESDSKVLIDMVTERIKLNGSTPTLVVHIRNLLALSWQVILSHTWREGNRSADWLANFSYSLDSFDIHVLETPPSTSRKNTFYICRKTLFTSDGKTDANARDIVSIHFLHLTCVRCKNNAFYL</sequence>
<dbReference type="SUPFAM" id="SSF53098">
    <property type="entry name" value="Ribonuclease H-like"/>
    <property type="match status" value="1"/>
</dbReference>
<dbReference type="InterPro" id="IPR012337">
    <property type="entry name" value="RNaseH-like_sf"/>
</dbReference>
<dbReference type="GO" id="GO:0004523">
    <property type="term" value="F:RNA-DNA hybrid ribonuclease activity"/>
    <property type="evidence" value="ECO:0007669"/>
    <property type="project" value="InterPro"/>
</dbReference>
<dbReference type="OrthoDB" id="1436468at2759"/>
<dbReference type="PANTHER" id="PTHR47723">
    <property type="entry name" value="OS05G0353850 PROTEIN"/>
    <property type="match status" value="1"/>
</dbReference>
<accession>A0A2Z6M733</accession>
<dbReference type="PANTHER" id="PTHR47723:SF13">
    <property type="entry name" value="PUTATIVE-RELATED"/>
    <property type="match status" value="1"/>
</dbReference>
<dbReference type="Gene3D" id="3.30.420.10">
    <property type="entry name" value="Ribonuclease H-like superfamily/Ribonuclease H"/>
    <property type="match status" value="1"/>
</dbReference>
<feature type="domain" description="RNase H type-1" evidence="1">
    <location>
        <begin position="61"/>
        <end position="191"/>
    </location>
</feature>
<evidence type="ECO:0000259" key="1">
    <source>
        <dbReference type="PROSITE" id="PS50879"/>
    </source>
</evidence>
<dbReference type="PROSITE" id="PS50879">
    <property type="entry name" value="RNASE_H_1"/>
    <property type="match status" value="1"/>
</dbReference>